<comment type="miscellaneous">
    <text evidence="11">A single active site specifically recognizes both ATP and CTP and is responsible for their addition.</text>
</comment>
<feature type="binding site" evidence="11">
    <location>
        <position position="30"/>
    </location>
    <ligand>
        <name>ATP</name>
        <dbReference type="ChEBI" id="CHEBI:30616"/>
    </ligand>
</feature>
<dbReference type="Pfam" id="PF12627">
    <property type="entry name" value="PolyA_pol_RNAbd"/>
    <property type="match status" value="1"/>
</dbReference>
<dbReference type="eggNOG" id="COG0617">
    <property type="taxonomic scope" value="Bacteria"/>
</dbReference>
<dbReference type="STRING" id="997296.PB1_13904"/>
<accession>I3DWN6</accession>
<evidence type="ECO:0000256" key="8">
    <source>
        <dbReference type="ARBA" id="ARBA00022840"/>
    </source>
</evidence>
<comment type="cofactor">
    <cofactor evidence="1 11">
        <name>Mg(2+)</name>
        <dbReference type="ChEBI" id="CHEBI:18420"/>
    </cofactor>
</comment>
<evidence type="ECO:0000256" key="6">
    <source>
        <dbReference type="ARBA" id="ARBA00022741"/>
    </source>
</evidence>
<dbReference type="NCBIfam" id="NF009814">
    <property type="entry name" value="PRK13299.1"/>
    <property type="match status" value="1"/>
</dbReference>
<comment type="catalytic activity">
    <reaction evidence="11">
        <text>a tRNA with a 3' CCA end + 2 CTP + ATP = a tRNA with a 3' CCACCA end + 3 diphosphate</text>
        <dbReference type="Rhea" id="RHEA:76235"/>
        <dbReference type="Rhea" id="RHEA-COMP:10468"/>
        <dbReference type="Rhea" id="RHEA-COMP:18655"/>
        <dbReference type="ChEBI" id="CHEBI:30616"/>
        <dbReference type="ChEBI" id="CHEBI:33019"/>
        <dbReference type="ChEBI" id="CHEBI:37563"/>
        <dbReference type="ChEBI" id="CHEBI:83071"/>
        <dbReference type="ChEBI" id="CHEBI:195187"/>
    </reaction>
</comment>
<evidence type="ECO:0000256" key="3">
    <source>
        <dbReference type="ARBA" id="ARBA00022694"/>
    </source>
</evidence>
<comment type="similarity">
    <text evidence="11">Belongs to the tRNA nucleotidyltransferase/poly(A) polymerase family. Bacterial CCA-adding enzyme type 3 subfamily.</text>
</comment>
<comment type="catalytic activity">
    <reaction evidence="11">
        <text>a tRNA precursor + 2 CTP + ATP = a tRNA with a 3' CCA end + 3 diphosphate</text>
        <dbReference type="Rhea" id="RHEA:14433"/>
        <dbReference type="Rhea" id="RHEA-COMP:10465"/>
        <dbReference type="Rhea" id="RHEA-COMP:10468"/>
        <dbReference type="ChEBI" id="CHEBI:30616"/>
        <dbReference type="ChEBI" id="CHEBI:33019"/>
        <dbReference type="ChEBI" id="CHEBI:37563"/>
        <dbReference type="ChEBI" id="CHEBI:74896"/>
        <dbReference type="ChEBI" id="CHEBI:83071"/>
        <dbReference type="EC" id="2.7.7.72"/>
    </reaction>
</comment>
<feature type="binding site" evidence="11">
    <location>
        <position position="163"/>
    </location>
    <ligand>
        <name>ATP</name>
        <dbReference type="ChEBI" id="CHEBI:30616"/>
    </ligand>
</feature>
<evidence type="ECO:0000256" key="11">
    <source>
        <dbReference type="HAMAP-Rule" id="MF_01263"/>
    </source>
</evidence>
<feature type="binding site" evidence="11">
    <location>
        <position position="160"/>
    </location>
    <ligand>
        <name>CTP</name>
        <dbReference type="ChEBI" id="CHEBI:37563"/>
    </ligand>
</feature>
<feature type="domain" description="Poly A polymerase head" evidence="12">
    <location>
        <begin position="22"/>
        <end position="141"/>
    </location>
</feature>
<evidence type="ECO:0000256" key="5">
    <source>
        <dbReference type="ARBA" id="ARBA00022723"/>
    </source>
</evidence>
<keyword evidence="10 11" id="KW-0694">RNA-binding</keyword>
<comment type="function">
    <text evidence="11">Catalyzes the addition and repair of the essential 3'-terminal CCA sequence in tRNAs without using a nucleic acid template. Adds these three nucleotides in the order of C, C, and A to the tRNA nucleotide-73, using CTP and ATP as substrates and producing inorganic pyrophosphate. tRNA 3'-terminal CCA addition is required both for tRNA processing and repair. Also involved in tRNA surveillance by mediating tandem CCA addition to generate a CCACCA at the 3' terminus of unstable tRNAs. While stable tRNAs receive only 3'-terminal CCA, unstable tRNAs are marked with CCACCA and rapidly degraded.</text>
</comment>
<gene>
    <name evidence="11" type="primary">cca</name>
    <name evidence="15" type="ORF">PB1_13904</name>
</gene>
<dbReference type="SUPFAM" id="SSF81891">
    <property type="entry name" value="Poly A polymerase C-terminal region-like"/>
    <property type="match status" value="1"/>
</dbReference>
<dbReference type="InterPro" id="IPR043519">
    <property type="entry name" value="NT_sf"/>
</dbReference>
<dbReference type="RefSeq" id="WP_004437307.1">
    <property type="nucleotide sequence ID" value="NZ_AFEU01000003.1"/>
</dbReference>
<dbReference type="GO" id="GO:0004810">
    <property type="term" value="F:CCA tRNA nucleotidyltransferase activity"/>
    <property type="evidence" value="ECO:0007669"/>
    <property type="project" value="UniProtKB-UniRule"/>
</dbReference>
<reference evidence="15 16" key="1">
    <citation type="journal article" date="2012" name="Appl. Environ. Microbiol.">
        <title>Genome Sequence of Thermotolerant Bacillus methanolicus: Features and Regulation Related to Methylotrophy and Production of L-Lysine and L-Glutamate from Methanol.</title>
        <authorList>
            <person name="Heggeset T.M."/>
            <person name="Krog A."/>
            <person name="Balzer S."/>
            <person name="Wentzel A."/>
            <person name="Ellingsen T.E."/>
            <person name="Brautaset T."/>
        </authorList>
    </citation>
    <scope>NUCLEOTIDE SEQUENCE [LARGE SCALE GENOMIC DNA]</scope>
    <source>
        <strain evidence="15 16">PB1</strain>
    </source>
</reference>
<dbReference type="EC" id="2.7.7.72" evidence="11"/>
<dbReference type="InterPro" id="IPR050264">
    <property type="entry name" value="Bact_CCA-adding_enz_type3_sf"/>
</dbReference>
<sequence length="398" mass="46521">MNPVFEKAKPVLEKIENAGFEAYFVGGCVRDYLLEKPIEDVDIATSATPDEVKKIFPKTVDVGIEHGTILVIFNGTPYEVTTFRTEEKYEDFRRPAGVTFIRSLNEDLKRRDFTMNAIAMDKDGKLIDPFDGQKDIREKRIKTVGIPQERLSEDALRMMRAIRFVSQLSFSLEESTKKALTENKRLLKEIAVERKAVEFEKLLKGVNRREALQLIIETELFMYLPGLENCRNDLEQMLQDPFDRLSALEMWVLLIYRLGLKNRFIEEFLRKWKLPVKKIKMIQKIVHYVFARLDSEWTNRELFEAKKEVIFHTENVLNVITGNYSSSAEKWIGAYDRLPIKDRSELQATGSELMKWLDRKGGPWVKELFQKIEDAVLNGELLNQKEKIKEWVIKCNQN</sequence>
<dbReference type="OrthoDB" id="9805698at2"/>
<keyword evidence="2 11" id="KW-0808">Transferase</keyword>
<dbReference type="Gene3D" id="1.10.246.80">
    <property type="match status" value="1"/>
</dbReference>
<feature type="binding site" evidence="11">
    <location>
        <position position="42"/>
    </location>
    <ligand>
        <name>Mg(2+)</name>
        <dbReference type="ChEBI" id="CHEBI:18420"/>
    </ligand>
</feature>
<dbReference type="InterPro" id="IPR002646">
    <property type="entry name" value="PolA_pol_head_dom"/>
</dbReference>
<keyword evidence="3 11" id="KW-0819">tRNA processing</keyword>
<dbReference type="Proteomes" id="UP000010523">
    <property type="component" value="Unassembled WGS sequence"/>
</dbReference>
<keyword evidence="8 11" id="KW-0067">ATP-binding</keyword>
<dbReference type="Pfam" id="PF01743">
    <property type="entry name" value="PolyA_pol"/>
    <property type="match status" value="1"/>
</dbReference>
<dbReference type="GO" id="GO:0042245">
    <property type="term" value="P:RNA repair"/>
    <property type="evidence" value="ECO:0007669"/>
    <property type="project" value="UniProtKB-KW"/>
</dbReference>
<feature type="domain" description="tRNA nucleotidyltransferase/poly(A) polymerase RNA and SrmB- binding" evidence="13">
    <location>
        <begin position="170"/>
        <end position="228"/>
    </location>
</feature>
<feature type="binding site" evidence="11">
    <location>
        <position position="154"/>
    </location>
    <ligand>
        <name>CTP</name>
        <dbReference type="ChEBI" id="CHEBI:37563"/>
    </ligand>
</feature>
<organism evidence="15 16">
    <name type="scientific">Bacillus methanolicus PB1</name>
    <dbReference type="NCBI Taxonomy" id="997296"/>
    <lineage>
        <taxon>Bacteria</taxon>
        <taxon>Bacillati</taxon>
        <taxon>Bacillota</taxon>
        <taxon>Bacilli</taxon>
        <taxon>Bacillales</taxon>
        <taxon>Bacillaceae</taxon>
        <taxon>Bacillus</taxon>
    </lineage>
</organism>
<feature type="binding site" evidence="11">
    <location>
        <position position="27"/>
    </location>
    <ligand>
        <name>CTP</name>
        <dbReference type="ChEBI" id="CHEBI:37563"/>
    </ligand>
</feature>
<dbReference type="GO" id="GO:0001680">
    <property type="term" value="P:tRNA 3'-terminal CCA addition"/>
    <property type="evidence" value="ECO:0007669"/>
    <property type="project" value="UniProtKB-UniRule"/>
</dbReference>
<dbReference type="GO" id="GO:0000287">
    <property type="term" value="F:magnesium ion binding"/>
    <property type="evidence" value="ECO:0007669"/>
    <property type="project" value="UniProtKB-UniRule"/>
</dbReference>
<dbReference type="HAMAP" id="MF_01263">
    <property type="entry name" value="CCA_bact_type3"/>
    <property type="match status" value="1"/>
</dbReference>
<feature type="binding site" evidence="11">
    <location>
        <position position="160"/>
    </location>
    <ligand>
        <name>ATP</name>
        <dbReference type="ChEBI" id="CHEBI:30616"/>
    </ligand>
</feature>
<dbReference type="CDD" id="cd05398">
    <property type="entry name" value="NT_ClassII-CCAase"/>
    <property type="match status" value="1"/>
</dbReference>
<keyword evidence="16" id="KW-1185">Reference proteome</keyword>
<evidence type="ECO:0000256" key="2">
    <source>
        <dbReference type="ARBA" id="ARBA00022679"/>
    </source>
</evidence>
<evidence type="ECO:0000256" key="9">
    <source>
        <dbReference type="ARBA" id="ARBA00022842"/>
    </source>
</evidence>
<keyword evidence="9 11" id="KW-0460">Magnesium</keyword>
<dbReference type="InterPro" id="IPR023068">
    <property type="entry name" value="CCA-adding_enz_firmicutes"/>
</dbReference>
<feature type="binding site" evidence="11">
    <location>
        <position position="157"/>
    </location>
    <ligand>
        <name>CTP</name>
        <dbReference type="ChEBI" id="CHEBI:37563"/>
    </ligand>
</feature>
<feature type="binding site" evidence="11">
    <location>
        <position position="111"/>
    </location>
    <ligand>
        <name>ATP</name>
        <dbReference type="ChEBI" id="CHEBI:30616"/>
    </ligand>
</feature>
<name>I3DWN6_BACMT</name>
<evidence type="ECO:0000313" key="16">
    <source>
        <dbReference type="Proteomes" id="UP000010523"/>
    </source>
</evidence>
<feature type="binding site" evidence="11">
    <location>
        <position position="154"/>
    </location>
    <ligand>
        <name>ATP</name>
        <dbReference type="ChEBI" id="CHEBI:30616"/>
    </ligand>
</feature>
<keyword evidence="4 11" id="KW-0548">Nucleotidyltransferase</keyword>
<dbReference type="Gene3D" id="3.30.460.10">
    <property type="entry name" value="Beta Polymerase, domain 2"/>
    <property type="match status" value="1"/>
</dbReference>
<dbReference type="SUPFAM" id="SSF81301">
    <property type="entry name" value="Nucleotidyltransferase"/>
    <property type="match status" value="1"/>
</dbReference>
<feature type="binding site" evidence="11">
    <location>
        <position position="27"/>
    </location>
    <ligand>
        <name>ATP</name>
        <dbReference type="ChEBI" id="CHEBI:30616"/>
    </ligand>
</feature>
<feature type="binding site" evidence="11">
    <location>
        <position position="40"/>
    </location>
    <ligand>
        <name>Mg(2+)</name>
        <dbReference type="ChEBI" id="CHEBI:18420"/>
    </ligand>
</feature>
<evidence type="ECO:0000259" key="14">
    <source>
        <dbReference type="Pfam" id="PF13735"/>
    </source>
</evidence>
<dbReference type="PATRIC" id="fig|997296.3.peg.2935"/>
<feature type="binding site" evidence="11">
    <location>
        <position position="111"/>
    </location>
    <ligand>
        <name>CTP</name>
        <dbReference type="ChEBI" id="CHEBI:37563"/>
    </ligand>
</feature>
<feature type="binding site" evidence="11">
    <location>
        <position position="163"/>
    </location>
    <ligand>
        <name>CTP</name>
        <dbReference type="ChEBI" id="CHEBI:37563"/>
    </ligand>
</feature>
<feature type="binding site" evidence="11">
    <location>
        <position position="157"/>
    </location>
    <ligand>
        <name>ATP</name>
        <dbReference type="ChEBI" id="CHEBI:30616"/>
    </ligand>
</feature>
<dbReference type="EMBL" id="AFEU01000003">
    <property type="protein sequence ID" value="EIJ78657.1"/>
    <property type="molecule type" value="Genomic_DNA"/>
</dbReference>
<evidence type="ECO:0000256" key="7">
    <source>
        <dbReference type="ARBA" id="ARBA00022800"/>
    </source>
</evidence>
<evidence type="ECO:0000259" key="12">
    <source>
        <dbReference type="Pfam" id="PF01743"/>
    </source>
</evidence>
<proteinExistence type="inferred from homology"/>
<dbReference type="AlphaFoldDB" id="I3DWN6"/>
<dbReference type="GO" id="GO:0000049">
    <property type="term" value="F:tRNA binding"/>
    <property type="evidence" value="ECO:0007669"/>
    <property type="project" value="UniProtKB-UniRule"/>
</dbReference>
<evidence type="ECO:0000313" key="15">
    <source>
        <dbReference type="EMBL" id="EIJ78657.1"/>
    </source>
</evidence>
<comment type="caution">
    <text evidence="15">The sequence shown here is derived from an EMBL/GenBank/DDBJ whole genome shotgun (WGS) entry which is preliminary data.</text>
</comment>
<dbReference type="Gene3D" id="1.10.110.30">
    <property type="match status" value="1"/>
</dbReference>
<dbReference type="PANTHER" id="PTHR46173:SF1">
    <property type="entry name" value="CCA TRNA NUCLEOTIDYLTRANSFERASE 1, MITOCHONDRIAL"/>
    <property type="match status" value="1"/>
</dbReference>
<keyword evidence="6 11" id="KW-0547">Nucleotide-binding</keyword>
<feature type="domain" description="CCA-adding enzyme C-terminal" evidence="14">
    <location>
        <begin position="249"/>
        <end position="392"/>
    </location>
</feature>
<evidence type="ECO:0000256" key="4">
    <source>
        <dbReference type="ARBA" id="ARBA00022695"/>
    </source>
</evidence>
<feature type="binding site" evidence="11">
    <location>
        <position position="30"/>
    </location>
    <ligand>
        <name>CTP</name>
        <dbReference type="ChEBI" id="CHEBI:37563"/>
    </ligand>
</feature>
<evidence type="ECO:0000256" key="10">
    <source>
        <dbReference type="ARBA" id="ARBA00022884"/>
    </source>
</evidence>
<dbReference type="Pfam" id="PF13735">
    <property type="entry name" value="tRNA_NucTran2_2"/>
    <property type="match status" value="1"/>
</dbReference>
<evidence type="ECO:0000256" key="1">
    <source>
        <dbReference type="ARBA" id="ARBA00001946"/>
    </source>
</evidence>
<dbReference type="InterPro" id="IPR032810">
    <property type="entry name" value="CCA-adding_enz_C"/>
</dbReference>
<keyword evidence="5 11" id="KW-0479">Metal-binding</keyword>
<comment type="subunit">
    <text evidence="11">Homodimer.</text>
</comment>
<dbReference type="GO" id="GO:0160016">
    <property type="term" value="F:CCACCA tRNA nucleotidyltransferase activity"/>
    <property type="evidence" value="ECO:0007669"/>
    <property type="project" value="RHEA"/>
</dbReference>
<dbReference type="PANTHER" id="PTHR46173">
    <property type="entry name" value="CCA TRNA NUCLEOTIDYLTRANSFERASE 1, MITOCHONDRIAL"/>
    <property type="match status" value="1"/>
</dbReference>
<dbReference type="InterPro" id="IPR032828">
    <property type="entry name" value="PolyA_RNA-bd"/>
</dbReference>
<dbReference type="Gene3D" id="1.20.58.560">
    <property type="match status" value="1"/>
</dbReference>
<dbReference type="GO" id="GO:0005524">
    <property type="term" value="F:ATP binding"/>
    <property type="evidence" value="ECO:0007669"/>
    <property type="project" value="UniProtKB-UniRule"/>
</dbReference>
<protein>
    <recommendedName>
        <fullName evidence="11">CCA-adding enzyme</fullName>
        <ecNumber evidence="11">2.7.7.72</ecNumber>
    </recommendedName>
    <alternativeName>
        <fullName evidence="11">CCA tRNA nucleotidyltransferase</fullName>
    </alternativeName>
    <alternativeName>
        <fullName evidence="11">tRNA CCA-pyrophosphorylase</fullName>
    </alternativeName>
    <alternativeName>
        <fullName evidence="11">tRNA adenylyl-/cytidylyl- transferase</fullName>
    </alternativeName>
    <alternativeName>
        <fullName evidence="11">tRNA nucleotidyltransferase</fullName>
    </alternativeName>
    <alternativeName>
        <fullName evidence="11">tRNA-NT</fullName>
    </alternativeName>
</protein>
<keyword evidence="7 11" id="KW-0692">RNA repair</keyword>
<evidence type="ECO:0000259" key="13">
    <source>
        <dbReference type="Pfam" id="PF12627"/>
    </source>
</evidence>